<dbReference type="KEGG" id="dsl:Dacsa_0244"/>
<evidence type="ECO:0000313" key="1">
    <source>
        <dbReference type="EMBL" id="AFZ49052.1"/>
    </source>
</evidence>
<reference evidence="1" key="1">
    <citation type="submission" date="2012-04" db="EMBL/GenBank/DDBJ databases">
        <title>Finished genome of Dactylococcopsis salina PCC 8305.</title>
        <authorList>
            <consortium name="US DOE Joint Genome Institute"/>
            <person name="Gugger M."/>
            <person name="Coursin T."/>
            <person name="Rippka R."/>
            <person name="Tandeau De Marsac N."/>
            <person name="Huntemann M."/>
            <person name="Wei C.-L."/>
            <person name="Han J."/>
            <person name="Detter J.C."/>
            <person name="Han C."/>
            <person name="Tapia R."/>
            <person name="Daligault H."/>
            <person name="Chen A."/>
            <person name="Krypides N."/>
            <person name="Mavromatis K."/>
            <person name="Markowitz V."/>
            <person name="Szeto E."/>
            <person name="Ivanova N."/>
            <person name="Ovchinnikova G."/>
            <person name="Pagani I."/>
            <person name="Pati A."/>
            <person name="Goodwin L."/>
            <person name="Peters L."/>
            <person name="Pitluck S."/>
            <person name="Woyke T."/>
            <person name="Kerfeld C."/>
        </authorList>
    </citation>
    <scope>NUCLEOTIDE SEQUENCE [LARGE SCALE GENOMIC DNA]</scope>
    <source>
        <strain evidence="1">PCC 8305</strain>
    </source>
</reference>
<dbReference type="EMBL" id="CP003944">
    <property type="protein sequence ID" value="AFZ49052.1"/>
    <property type="molecule type" value="Genomic_DNA"/>
</dbReference>
<dbReference type="HOGENOM" id="CLU_184590_1_0_3"/>
<keyword evidence="2" id="KW-1185">Reference proteome</keyword>
<sequence length="70" mass="8026">MNSVIVFEVSQEEDGGFVAECLTEDIFTQGDSWEELRVNVNEAVKGYYFDQPSCPQVKLHLLKEEMLVIQ</sequence>
<organism evidence="1 2">
    <name type="scientific">Dactylococcopsis salina (strain PCC 8305)</name>
    <name type="common">Myxobactron salinum</name>
    <dbReference type="NCBI Taxonomy" id="13035"/>
    <lineage>
        <taxon>Bacteria</taxon>
        <taxon>Bacillati</taxon>
        <taxon>Cyanobacteriota</taxon>
        <taxon>Cyanophyceae</taxon>
        <taxon>Nodosilineales</taxon>
        <taxon>Cymatolegaceae</taxon>
        <taxon>Dactylococcopsis</taxon>
    </lineage>
</organism>
<protein>
    <submittedName>
        <fullName evidence="1">Uncharacterized protein family (UPF0150)</fullName>
    </submittedName>
</protein>
<dbReference type="InterPro" id="IPR035069">
    <property type="entry name" value="TTHA1013/TTHA0281-like"/>
</dbReference>
<evidence type="ECO:0000313" key="2">
    <source>
        <dbReference type="Proteomes" id="UP000010482"/>
    </source>
</evidence>
<dbReference type="STRING" id="13035.Dacsa_0244"/>
<dbReference type="Proteomes" id="UP000010482">
    <property type="component" value="Chromosome"/>
</dbReference>
<dbReference type="SUPFAM" id="SSF143100">
    <property type="entry name" value="TTHA1013/TTHA0281-like"/>
    <property type="match status" value="1"/>
</dbReference>
<dbReference type="AlphaFoldDB" id="K9YRE4"/>
<dbReference type="eggNOG" id="COG1598">
    <property type="taxonomic scope" value="Bacteria"/>
</dbReference>
<name>K9YRE4_DACS8</name>
<gene>
    <name evidence="1" type="ORF">Dacsa_0244</name>
</gene>
<dbReference type="PATRIC" id="fig|13035.3.peg.282"/>
<dbReference type="Gene3D" id="3.30.160.250">
    <property type="match status" value="1"/>
</dbReference>
<dbReference type="RefSeq" id="WP_015228065.1">
    <property type="nucleotide sequence ID" value="NC_019780.1"/>
</dbReference>
<dbReference type="OrthoDB" id="9805307at2"/>
<proteinExistence type="predicted"/>
<accession>K9YRE4</accession>